<evidence type="ECO:0000256" key="3">
    <source>
        <dbReference type="ARBA" id="ARBA00022694"/>
    </source>
</evidence>
<comment type="subcellular location">
    <subcellularLocation>
        <location evidence="1">Cytoplasm</location>
    </subcellularLocation>
</comment>
<protein>
    <submittedName>
        <fullName evidence="7">THUMP domain-containing protein 3</fullName>
    </submittedName>
</protein>
<dbReference type="InterPro" id="IPR000241">
    <property type="entry name" value="RlmKL-like_Mtase"/>
</dbReference>
<dbReference type="FunFam" id="3.40.50.150:FF:000073">
    <property type="entry name" value="THUMP domain containing 3"/>
    <property type="match status" value="1"/>
</dbReference>
<dbReference type="GO" id="GO:0043527">
    <property type="term" value="C:tRNA methyltransferase complex"/>
    <property type="evidence" value="ECO:0007669"/>
    <property type="project" value="UniProtKB-ARBA"/>
</dbReference>
<dbReference type="Pfam" id="PF02926">
    <property type="entry name" value="THUMP"/>
    <property type="match status" value="1"/>
</dbReference>
<keyword evidence="2" id="KW-0808">Transferase</keyword>
<dbReference type="SUPFAM" id="SSF53335">
    <property type="entry name" value="S-adenosyl-L-methionine-dependent methyltransferases"/>
    <property type="match status" value="1"/>
</dbReference>
<evidence type="ECO:0000256" key="2">
    <source>
        <dbReference type="ARBA" id="ARBA00022603"/>
    </source>
</evidence>
<dbReference type="GO" id="GO:0016423">
    <property type="term" value="F:tRNA (guanine) methyltransferase activity"/>
    <property type="evidence" value="ECO:0007669"/>
    <property type="project" value="TreeGrafter"/>
</dbReference>
<dbReference type="InterPro" id="IPR004114">
    <property type="entry name" value="THUMP_dom"/>
</dbReference>
<dbReference type="GO" id="GO:0030488">
    <property type="term" value="P:tRNA methylation"/>
    <property type="evidence" value="ECO:0007669"/>
    <property type="project" value="TreeGrafter"/>
</dbReference>
<dbReference type="SMART" id="SM00981">
    <property type="entry name" value="THUMP"/>
    <property type="match status" value="1"/>
</dbReference>
<dbReference type="SUPFAM" id="SSF143437">
    <property type="entry name" value="THUMP domain-like"/>
    <property type="match status" value="1"/>
</dbReference>
<gene>
    <name evidence="7" type="primary">LOC100905680</name>
</gene>
<dbReference type="Pfam" id="PF01170">
    <property type="entry name" value="UPF0020"/>
    <property type="match status" value="1"/>
</dbReference>
<keyword evidence="2" id="KW-0489">Methyltransferase</keyword>
<dbReference type="InterPro" id="IPR029063">
    <property type="entry name" value="SAM-dependent_MTases_sf"/>
</dbReference>
<evidence type="ECO:0000256" key="4">
    <source>
        <dbReference type="PROSITE-ProRule" id="PRU00529"/>
    </source>
</evidence>
<accession>A0AAJ6QU55</accession>
<dbReference type="RefSeq" id="XP_003743989.1">
    <property type="nucleotide sequence ID" value="XM_003743941.2"/>
</dbReference>
<organism evidence="6 7">
    <name type="scientific">Galendromus occidentalis</name>
    <name type="common">western predatory mite</name>
    <dbReference type="NCBI Taxonomy" id="34638"/>
    <lineage>
        <taxon>Eukaryota</taxon>
        <taxon>Metazoa</taxon>
        <taxon>Ecdysozoa</taxon>
        <taxon>Arthropoda</taxon>
        <taxon>Chelicerata</taxon>
        <taxon>Arachnida</taxon>
        <taxon>Acari</taxon>
        <taxon>Parasitiformes</taxon>
        <taxon>Mesostigmata</taxon>
        <taxon>Gamasina</taxon>
        <taxon>Phytoseioidea</taxon>
        <taxon>Phytoseiidae</taxon>
        <taxon>Typhlodrominae</taxon>
        <taxon>Galendromus</taxon>
    </lineage>
</organism>
<keyword evidence="3" id="KW-0819">tRNA processing</keyword>
<evidence type="ECO:0000313" key="7">
    <source>
        <dbReference type="RefSeq" id="XP_003743989.1"/>
    </source>
</evidence>
<dbReference type="GO" id="GO:0003723">
    <property type="term" value="F:RNA binding"/>
    <property type="evidence" value="ECO:0007669"/>
    <property type="project" value="UniProtKB-UniRule"/>
</dbReference>
<reference evidence="7" key="1">
    <citation type="submission" date="2025-08" db="UniProtKB">
        <authorList>
            <consortium name="RefSeq"/>
        </authorList>
    </citation>
    <scope>IDENTIFICATION</scope>
</reference>
<feature type="domain" description="THUMP" evidence="5">
    <location>
        <begin position="93"/>
        <end position="201"/>
    </location>
</feature>
<dbReference type="AlphaFoldDB" id="A0AAJ6QU55"/>
<dbReference type="KEGG" id="goe:100905680"/>
<keyword evidence="4" id="KW-0694">RNA-binding</keyword>
<dbReference type="GeneID" id="100905680"/>
<dbReference type="Gene3D" id="3.30.2130.30">
    <property type="match status" value="1"/>
</dbReference>
<dbReference type="PROSITE" id="PS51165">
    <property type="entry name" value="THUMP"/>
    <property type="match status" value="1"/>
</dbReference>
<sequence length="394" mass="44381">MASDTKAVPTGENQTEIEATVVSGLESMAREEIREKFGVRAEICRGRVWFLLPADRVKEIFQLQSVDNLFVVVERFAAAEFVGDEALDLEWIYRMAARINWDRGVRAWTDIRAPTRTLEECYALMGSAGDQVSKENVEKLPKFRVTCNRSGKEHKFTSMQAASKFGAGVNDFFHWQVDMKNFDMNIIANIADSKMDILIALTTSSLHHRNLVEFGPTSLRSTIAYCMLRLCRVKPGEIIVDPLCGGGSIPIEAARNFSDSFVLCADHHELAIPRCRSNINHNSLEGRTDLIQWDSRNMPLRNATIDVLVTDLPFGKRMGCKRDNRCLYRELLQSMARASVPGTARAVLLTQDRRSLTLAVSQCHKWWRAGYTVACNIGGLDAIIMVCHRTSEPY</sequence>
<name>A0AAJ6QU55_9ACAR</name>
<dbReference type="PANTHER" id="PTHR14911:SF13">
    <property type="entry name" value="TRNA (GUANINE(6)-N2)-METHYLTRANSFERASE THUMP3"/>
    <property type="match status" value="1"/>
</dbReference>
<dbReference type="CDD" id="cd11715">
    <property type="entry name" value="THUMP_AdoMetMT"/>
    <property type="match status" value="1"/>
</dbReference>
<proteinExistence type="predicted"/>
<dbReference type="Gene3D" id="3.40.50.150">
    <property type="entry name" value="Vaccinia Virus protein VP39"/>
    <property type="match status" value="1"/>
</dbReference>
<evidence type="ECO:0000259" key="5">
    <source>
        <dbReference type="PROSITE" id="PS51165"/>
    </source>
</evidence>
<dbReference type="GO" id="GO:0005737">
    <property type="term" value="C:cytoplasm"/>
    <property type="evidence" value="ECO:0007669"/>
    <property type="project" value="UniProtKB-SubCell"/>
</dbReference>
<keyword evidence="6" id="KW-1185">Reference proteome</keyword>
<dbReference type="PANTHER" id="PTHR14911">
    <property type="entry name" value="THUMP DOMAIN-CONTAINING"/>
    <property type="match status" value="1"/>
</dbReference>
<evidence type="ECO:0000256" key="1">
    <source>
        <dbReference type="ARBA" id="ARBA00004496"/>
    </source>
</evidence>
<evidence type="ECO:0000313" key="6">
    <source>
        <dbReference type="Proteomes" id="UP000694867"/>
    </source>
</evidence>
<dbReference type="Proteomes" id="UP000694867">
    <property type="component" value="Unplaced"/>
</dbReference>